<keyword evidence="3" id="KW-1133">Transmembrane helix</keyword>
<evidence type="ECO:0000313" key="5">
    <source>
        <dbReference type="Proteomes" id="UP001432109"/>
    </source>
</evidence>
<feature type="coiled-coil region" evidence="1">
    <location>
        <begin position="33"/>
        <end position="81"/>
    </location>
</feature>
<proteinExistence type="predicted"/>
<feature type="compositionally biased region" description="Low complexity" evidence="2">
    <location>
        <begin position="225"/>
        <end position="271"/>
    </location>
</feature>
<feature type="compositionally biased region" description="Basic and acidic residues" evidence="2">
    <location>
        <begin position="276"/>
        <end position="286"/>
    </location>
</feature>
<dbReference type="EMBL" id="PP034390">
    <property type="protein sequence ID" value="WRW34621.1"/>
    <property type="molecule type" value="Genomic_DNA"/>
</dbReference>
<dbReference type="Proteomes" id="UP001432109">
    <property type="component" value="Segment"/>
</dbReference>
<feature type="compositionally biased region" description="Basic and acidic residues" evidence="2">
    <location>
        <begin position="294"/>
        <end position="307"/>
    </location>
</feature>
<evidence type="ECO:0000256" key="3">
    <source>
        <dbReference type="SAM" id="Phobius"/>
    </source>
</evidence>
<evidence type="ECO:0000313" key="4">
    <source>
        <dbReference type="EMBL" id="WRW34621.1"/>
    </source>
</evidence>
<organism evidence="4 5">
    <name type="scientific">Staphylococcus phage CF5</name>
    <dbReference type="NCBI Taxonomy" id="3113739"/>
    <lineage>
        <taxon>Viruses</taxon>
        <taxon>Duplodnaviria</taxon>
        <taxon>Heunggongvirae</taxon>
        <taxon>Uroviricota</taxon>
        <taxon>Caudoviricetes</taxon>
        <taxon>Herelleviridae</taxon>
        <taxon>Twortvirinae</taxon>
        <taxon>Silviavirus</taxon>
    </lineage>
</organism>
<feature type="compositionally biased region" description="Acidic residues" evidence="2">
    <location>
        <begin position="354"/>
        <end position="363"/>
    </location>
</feature>
<gene>
    <name evidence="4" type="ORF">CF5_0080</name>
</gene>
<name>A0AAX4J774_9CAUD</name>
<evidence type="ECO:0000256" key="1">
    <source>
        <dbReference type="SAM" id="Coils"/>
    </source>
</evidence>
<feature type="region of interest" description="Disordered" evidence="2">
    <location>
        <begin position="225"/>
        <end position="363"/>
    </location>
</feature>
<protein>
    <submittedName>
        <fullName evidence="4">Membrane protein</fullName>
    </submittedName>
</protein>
<feature type="transmembrane region" description="Helical" evidence="3">
    <location>
        <begin position="12"/>
        <end position="30"/>
    </location>
</feature>
<reference evidence="4" key="1">
    <citation type="submission" date="2023-12" db="EMBL/GenBank/DDBJ databases">
        <title>Isolation and Characterisation of Novel Lytic Bacteriophages for therapeutic applications in Prosthetic Joint Infections.</title>
        <authorList>
            <person name="Burton N."/>
            <person name="Melo L.D.R."/>
            <person name="Pearce B."/>
            <person name="Tadesse M.D."/>
            <person name="Vryonis E."/>
            <person name="Sagona A."/>
        </authorList>
    </citation>
    <scope>NUCLEOTIDE SEQUENCE</scope>
</reference>
<keyword evidence="1" id="KW-0175">Coiled coil</keyword>
<accession>A0AAX4J774</accession>
<keyword evidence="3" id="KW-0472">Membrane</keyword>
<feature type="compositionally biased region" description="Acidic residues" evidence="2">
    <location>
        <begin position="325"/>
        <end position="336"/>
    </location>
</feature>
<keyword evidence="3" id="KW-0812">Transmembrane</keyword>
<sequence>MDKKPEGNDLFLTIITILVALFIVVMTISFNKYQDAKEDKDKYQRLVEIYKKTDSDSEETKKRYVKKLNKAEEELKKVKEETNYKGYADKSSKEKSKEDREAHSRIFKGIKGKDVLVVEDQAVKSSKVSKPTLIVNSKGEARLLVPKDYDLPKGTVKEILPEVDPISIVEDYNESNNQGEVIHNNNNNNNNNNMDNPINNTIESNKIVTPTTPVIPISPEKPTNTIVTPIPIDPIVEPKNPIIPTTPTEPIIPDNTTPEDPTPDNTTPEDPSNLVEPHKEEPKTVDPDVTPETVEPHKPVEPHKDDNSTEPCDTDIPLIPLEPSEPIDDDDLEPQPDDSKTDDTTITEEQPNTSEEDNGNQEE</sequence>
<evidence type="ECO:0000256" key="2">
    <source>
        <dbReference type="SAM" id="MobiDB-lite"/>
    </source>
</evidence>